<comment type="caution">
    <text evidence="2">The sequence shown here is derived from an EMBL/GenBank/DDBJ whole genome shotgun (WGS) entry which is preliminary data.</text>
</comment>
<proteinExistence type="predicted"/>
<evidence type="ECO:0000313" key="2">
    <source>
        <dbReference type="EMBL" id="KAB1071716.1"/>
    </source>
</evidence>
<dbReference type="AlphaFoldDB" id="A0A6N6MNF7"/>
<sequence length="78" mass="8942">MLTLLRNFLTNTRSLEASLHAELRAMEERLSRRMFVIEQRLDANEQALRQLGHKVARLEGRASVLAARIANEENDPAE</sequence>
<evidence type="ECO:0000256" key="1">
    <source>
        <dbReference type="SAM" id="Coils"/>
    </source>
</evidence>
<organism evidence="2 3">
    <name type="scientific">Methylobacterium planeticum</name>
    <dbReference type="NCBI Taxonomy" id="2615211"/>
    <lineage>
        <taxon>Bacteria</taxon>
        <taxon>Pseudomonadati</taxon>
        <taxon>Pseudomonadota</taxon>
        <taxon>Alphaproteobacteria</taxon>
        <taxon>Hyphomicrobiales</taxon>
        <taxon>Methylobacteriaceae</taxon>
        <taxon>Methylobacterium</taxon>
    </lineage>
</organism>
<accession>A0A6N6MNF7</accession>
<reference evidence="2 3" key="1">
    <citation type="submission" date="2019-09" db="EMBL/GenBank/DDBJ databases">
        <title>YIM 132548 draft genome.</title>
        <authorList>
            <person name="Jiang L."/>
        </authorList>
    </citation>
    <scope>NUCLEOTIDE SEQUENCE [LARGE SCALE GENOMIC DNA]</scope>
    <source>
        <strain evidence="2 3">YIM 132548</strain>
    </source>
</reference>
<gene>
    <name evidence="2" type="ORF">F6X51_18035</name>
</gene>
<name>A0A6N6MNF7_9HYPH</name>
<dbReference type="EMBL" id="VZZJ01000017">
    <property type="protein sequence ID" value="KAB1071716.1"/>
    <property type="molecule type" value="Genomic_DNA"/>
</dbReference>
<feature type="coiled-coil region" evidence="1">
    <location>
        <begin position="41"/>
        <end position="75"/>
    </location>
</feature>
<protein>
    <submittedName>
        <fullName evidence="2">Uncharacterized protein</fullName>
    </submittedName>
</protein>
<evidence type="ECO:0000313" key="3">
    <source>
        <dbReference type="Proteomes" id="UP000441523"/>
    </source>
</evidence>
<dbReference type="Proteomes" id="UP000441523">
    <property type="component" value="Unassembled WGS sequence"/>
</dbReference>
<dbReference type="RefSeq" id="WP_150965070.1">
    <property type="nucleotide sequence ID" value="NZ_VZZJ01000017.1"/>
</dbReference>
<keyword evidence="3" id="KW-1185">Reference proteome</keyword>
<keyword evidence="1" id="KW-0175">Coiled coil</keyword>